<keyword evidence="2" id="KW-1185">Reference proteome</keyword>
<dbReference type="EMBL" id="JAWNGA010000016">
    <property type="protein sequence ID" value="MDY5133702.1"/>
    <property type="molecule type" value="Genomic_DNA"/>
</dbReference>
<evidence type="ECO:0000313" key="1">
    <source>
        <dbReference type="EMBL" id="MDY5133702.1"/>
    </source>
</evidence>
<name>A0ABU5G8Q4_9ACTO</name>
<evidence type="ECO:0000313" key="2">
    <source>
        <dbReference type="Proteomes" id="UP001275049"/>
    </source>
</evidence>
<sequence>MRENGIHIDDDSFLSQWVEGVVAPGAFWGVGKDDVTEARVVLGLQDYFVLCGYA</sequence>
<comment type="caution">
    <text evidence="1">The sequence shown here is derived from an EMBL/GenBank/DDBJ whole genome shotgun (WGS) entry which is preliminary data.</text>
</comment>
<gene>
    <name evidence="1" type="ORF">R6G86_08125</name>
</gene>
<dbReference type="RefSeq" id="WP_320755545.1">
    <property type="nucleotide sequence ID" value="NZ_JAWNGA010000016.1"/>
</dbReference>
<proteinExistence type="predicted"/>
<reference evidence="1 2" key="1">
    <citation type="submission" date="2023-10" db="EMBL/GenBank/DDBJ databases">
        <title>Whole Genome based description of the genera Actinobaculum and Actinotignum reveals a complex phylogenetic relationship within the species included in the genus Actinotignum.</title>
        <authorList>
            <person name="Jensen C.S."/>
            <person name="Dargis R."/>
            <person name="Kemp M."/>
            <person name="Christensen J.J."/>
        </authorList>
    </citation>
    <scope>NUCLEOTIDE SEQUENCE [LARGE SCALE GENOMIC DNA]</scope>
    <source>
        <strain evidence="1 2">SLA_B974</strain>
    </source>
</reference>
<organism evidence="1 2">
    <name type="scientific">Actinotignum urinale</name>
    <dbReference type="NCBI Taxonomy" id="190146"/>
    <lineage>
        <taxon>Bacteria</taxon>
        <taxon>Bacillati</taxon>
        <taxon>Actinomycetota</taxon>
        <taxon>Actinomycetes</taxon>
        <taxon>Actinomycetales</taxon>
        <taxon>Actinomycetaceae</taxon>
        <taxon>Actinotignum</taxon>
    </lineage>
</organism>
<accession>A0ABU5G8Q4</accession>
<protein>
    <submittedName>
        <fullName evidence="1">Uncharacterized protein</fullName>
    </submittedName>
</protein>
<dbReference type="Proteomes" id="UP001275049">
    <property type="component" value="Unassembled WGS sequence"/>
</dbReference>